<gene>
    <name evidence="1" type="ORF">OVA965_LOCUS27684</name>
    <name evidence="2" type="ORF">TMI583_LOCUS28432</name>
</gene>
<proteinExistence type="predicted"/>
<protein>
    <submittedName>
        <fullName evidence="1">Uncharacterized protein</fullName>
    </submittedName>
</protein>
<comment type="caution">
    <text evidence="1">The sequence shown here is derived from an EMBL/GenBank/DDBJ whole genome shotgun (WGS) entry which is preliminary data.</text>
</comment>
<evidence type="ECO:0000313" key="1">
    <source>
        <dbReference type="EMBL" id="CAF1282055.1"/>
    </source>
</evidence>
<dbReference type="EMBL" id="CAJNOK010018422">
    <property type="protein sequence ID" value="CAF1282055.1"/>
    <property type="molecule type" value="Genomic_DNA"/>
</dbReference>
<name>A0A8S2EZK9_9BILA</name>
<reference evidence="1" key="1">
    <citation type="submission" date="2021-02" db="EMBL/GenBank/DDBJ databases">
        <authorList>
            <person name="Nowell W R."/>
        </authorList>
    </citation>
    <scope>NUCLEOTIDE SEQUENCE</scope>
</reference>
<dbReference type="AlphaFoldDB" id="A0A8S2EZK9"/>
<dbReference type="EMBL" id="CAJOBA010039986">
    <property type="protein sequence ID" value="CAF4086857.1"/>
    <property type="molecule type" value="Genomic_DNA"/>
</dbReference>
<sequence>MPFKMRLSSTSFMQRLPQHIQKEIQSIADKKAGLIVDSIHRFWIQAGSVKYERVFRRGFLGLGQTNENIMTYYIGDDIQMSVKKHRMKYDEQGNLIDDKTDNDEQSAEAEFARIFTKYYEEIGDCFPELLRLKELLKLGALSRFMQSKYEATKDYICTIEKDTTIDECLTKMKRKISGYTVDEEGFNKVSNMLCKQFYCKKGDLKPYLSNWLYHSNHQQALTTFIKQTLIKRRSKLKETMDKLGIYIQSQNVADGNDSMSNVHTQCSWVPAVFSTKQTSHIKVYGGVTNILELVEETNIKANQQKRSKPYDAVKSFNQGESFTSDSLRG</sequence>
<evidence type="ECO:0000313" key="2">
    <source>
        <dbReference type="EMBL" id="CAF4086857.1"/>
    </source>
</evidence>
<dbReference type="Proteomes" id="UP000682733">
    <property type="component" value="Unassembled WGS sequence"/>
</dbReference>
<dbReference type="Proteomes" id="UP000677228">
    <property type="component" value="Unassembled WGS sequence"/>
</dbReference>
<evidence type="ECO:0000313" key="3">
    <source>
        <dbReference type="Proteomes" id="UP000677228"/>
    </source>
</evidence>
<accession>A0A8S2EZK9</accession>
<organism evidence="1 3">
    <name type="scientific">Didymodactylos carnosus</name>
    <dbReference type="NCBI Taxonomy" id="1234261"/>
    <lineage>
        <taxon>Eukaryota</taxon>
        <taxon>Metazoa</taxon>
        <taxon>Spiralia</taxon>
        <taxon>Gnathifera</taxon>
        <taxon>Rotifera</taxon>
        <taxon>Eurotatoria</taxon>
        <taxon>Bdelloidea</taxon>
        <taxon>Philodinida</taxon>
        <taxon>Philodinidae</taxon>
        <taxon>Didymodactylos</taxon>
    </lineage>
</organism>